<dbReference type="Proteomes" id="UP000585474">
    <property type="component" value="Unassembled WGS sequence"/>
</dbReference>
<keyword evidence="3" id="KW-1185">Reference proteome</keyword>
<feature type="chain" id="PRO_5029673284" evidence="1">
    <location>
        <begin position="24"/>
        <end position="94"/>
    </location>
</feature>
<name>A0A7J0E765_9ERIC</name>
<dbReference type="AlphaFoldDB" id="A0A7J0E765"/>
<accession>A0A7J0E765</accession>
<gene>
    <name evidence="2" type="ORF">Acr_02g0002860</name>
</gene>
<dbReference type="OrthoDB" id="1937538at2759"/>
<protein>
    <submittedName>
        <fullName evidence="2">Uncharacterized protein</fullName>
    </submittedName>
</protein>
<organism evidence="2 3">
    <name type="scientific">Actinidia rufa</name>
    <dbReference type="NCBI Taxonomy" id="165716"/>
    <lineage>
        <taxon>Eukaryota</taxon>
        <taxon>Viridiplantae</taxon>
        <taxon>Streptophyta</taxon>
        <taxon>Embryophyta</taxon>
        <taxon>Tracheophyta</taxon>
        <taxon>Spermatophyta</taxon>
        <taxon>Magnoliopsida</taxon>
        <taxon>eudicotyledons</taxon>
        <taxon>Gunneridae</taxon>
        <taxon>Pentapetalae</taxon>
        <taxon>asterids</taxon>
        <taxon>Ericales</taxon>
        <taxon>Actinidiaceae</taxon>
        <taxon>Actinidia</taxon>
    </lineage>
</organism>
<comment type="caution">
    <text evidence="2">The sequence shown here is derived from an EMBL/GenBank/DDBJ whole genome shotgun (WGS) entry which is preliminary data.</text>
</comment>
<evidence type="ECO:0000313" key="2">
    <source>
        <dbReference type="EMBL" id="GFY82046.1"/>
    </source>
</evidence>
<dbReference type="PROSITE" id="PS51257">
    <property type="entry name" value="PROKAR_LIPOPROTEIN"/>
    <property type="match status" value="1"/>
</dbReference>
<keyword evidence="1" id="KW-0732">Signal</keyword>
<feature type="signal peptide" evidence="1">
    <location>
        <begin position="1"/>
        <end position="23"/>
    </location>
</feature>
<reference evidence="2 3" key="1">
    <citation type="submission" date="2019-07" db="EMBL/GenBank/DDBJ databases">
        <title>De Novo Assembly of kiwifruit Actinidia rufa.</title>
        <authorList>
            <person name="Sugita-Konishi S."/>
            <person name="Sato K."/>
            <person name="Mori E."/>
            <person name="Abe Y."/>
            <person name="Kisaki G."/>
            <person name="Hamano K."/>
            <person name="Suezawa K."/>
            <person name="Otani M."/>
            <person name="Fukuda T."/>
            <person name="Manabe T."/>
            <person name="Gomi K."/>
            <person name="Tabuchi M."/>
            <person name="Akimitsu K."/>
            <person name="Kataoka I."/>
        </authorList>
    </citation>
    <scope>NUCLEOTIDE SEQUENCE [LARGE SCALE GENOMIC DNA]</scope>
    <source>
        <strain evidence="3">cv. Fuchu</strain>
    </source>
</reference>
<sequence length="94" mass="10387">MAKPNTLLLSLIFLMIACQTLSARPLNLVIFGNEVLQKNEQTLMPTDSGKNFDMEVYKPKRMGGKYGPLFLSMLPKGMVAPPSGPSRRTNGMEN</sequence>
<evidence type="ECO:0000313" key="3">
    <source>
        <dbReference type="Proteomes" id="UP000585474"/>
    </source>
</evidence>
<evidence type="ECO:0000256" key="1">
    <source>
        <dbReference type="SAM" id="SignalP"/>
    </source>
</evidence>
<proteinExistence type="predicted"/>
<dbReference type="EMBL" id="BJWL01000002">
    <property type="protein sequence ID" value="GFY82046.1"/>
    <property type="molecule type" value="Genomic_DNA"/>
</dbReference>